<organism evidence="3 4">
    <name type="scientific">Zhongshania borealis</name>
    <dbReference type="NCBI Taxonomy" id="889488"/>
    <lineage>
        <taxon>Bacteria</taxon>
        <taxon>Pseudomonadati</taxon>
        <taxon>Pseudomonadota</taxon>
        <taxon>Gammaproteobacteria</taxon>
        <taxon>Cellvibrionales</taxon>
        <taxon>Spongiibacteraceae</taxon>
        <taxon>Zhongshania</taxon>
    </lineage>
</organism>
<name>A0ABP7WK55_9GAMM</name>
<gene>
    <name evidence="3" type="ORF">GCM10022414_12060</name>
</gene>
<dbReference type="Proteomes" id="UP001500392">
    <property type="component" value="Unassembled WGS sequence"/>
</dbReference>
<dbReference type="RefSeq" id="WP_344933469.1">
    <property type="nucleotide sequence ID" value="NZ_BAABDM010000001.1"/>
</dbReference>
<feature type="compositionally biased region" description="Polar residues" evidence="1">
    <location>
        <begin position="33"/>
        <end position="51"/>
    </location>
</feature>
<sequence length="78" mass="8581">MQKYHSTATAILSRPTSLLFLITCLFIAACSEKPSSTASSKTVLTTPQQQGLGAAKSMKQQLQQDLDRRNQKMHDEGI</sequence>
<feature type="compositionally biased region" description="Basic and acidic residues" evidence="1">
    <location>
        <begin position="65"/>
        <end position="78"/>
    </location>
</feature>
<dbReference type="EMBL" id="BAABDM010000001">
    <property type="protein sequence ID" value="GAA4090445.1"/>
    <property type="molecule type" value="Genomic_DNA"/>
</dbReference>
<dbReference type="PROSITE" id="PS51257">
    <property type="entry name" value="PROKAR_LIPOPROTEIN"/>
    <property type="match status" value="1"/>
</dbReference>
<feature type="chain" id="PRO_5046104842" evidence="2">
    <location>
        <begin position="29"/>
        <end position="78"/>
    </location>
</feature>
<keyword evidence="2" id="KW-0732">Signal</keyword>
<feature type="region of interest" description="Disordered" evidence="1">
    <location>
        <begin position="33"/>
        <end position="78"/>
    </location>
</feature>
<accession>A0ABP7WK55</accession>
<evidence type="ECO:0000256" key="1">
    <source>
        <dbReference type="SAM" id="MobiDB-lite"/>
    </source>
</evidence>
<evidence type="ECO:0000256" key="2">
    <source>
        <dbReference type="SAM" id="SignalP"/>
    </source>
</evidence>
<evidence type="ECO:0000313" key="3">
    <source>
        <dbReference type="EMBL" id="GAA4090445.1"/>
    </source>
</evidence>
<keyword evidence="4" id="KW-1185">Reference proteome</keyword>
<proteinExistence type="predicted"/>
<comment type="caution">
    <text evidence="3">The sequence shown here is derived from an EMBL/GenBank/DDBJ whole genome shotgun (WGS) entry which is preliminary data.</text>
</comment>
<feature type="signal peptide" evidence="2">
    <location>
        <begin position="1"/>
        <end position="28"/>
    </location>
</feature>
<protein>
    <submittedName>
        <fullName evidence="3">Uncharacterized protein</fullName>
    </submittedName>
</protein>
<evidence type="ECO:0000313" key="4">
    <source>
        <dbReference type="Proteomes" id="UP001500392"/>
    </source>
</evidence>
<reference evidence="4" key="1">
    <citation type="journal article" date="2019" name="Int. J. Syst. Evol. Microbiol.">
        <title>The Global Catalogue of Microorganisms (GCM) 10K type strain sequencing project: providing services to taxonomists for standard genome sequencing and annotation.</title>
        <authorList>
            <consortium name="The Broad Institute Genomics Platform"/>
            <consortium name="The Broad Institute Genome Sequencing Center for Infectious Disease"/>
            <person name="Wu L."/>
            <person name="Ma J."/>
        </authorList>
    </citation>
    <scope>NUCLEOTIDE SEQUENCE [LARGE SCALE GENOMIC DNA]</scope>
    <source>
        <strain evidence="4">JCM 17304</strain>
    </source>
</reference>